<name>A0ABQ6IVK3_9MICO</name>
<gene>
    <name evidence="1" type="ORF">GCM10025883_34450</name>
</gene>
<keyword evidence="2" id="KW-1185">Reference proteome</keyword>
<dbReference type="Proteomes" id="UP001157126">
    <property type="component" value="Unassembled WGS sequence"/>
</dbReference>
<dbReference type="Gene3D" id="3.60.20.10">
    <property type="entry name" value="Glutamine Phosphoribosylpyrophosphate, subunit 1, domain 1"/>
    <property type="match status" value="1"/>
</dbReference>
<dbReference type="SUPFAM" id="SSF56235">
    <property type="entry name" value="N-terminal nucleophile aminohydrolases (Ntn hydrolases)"/>
    <property type="match status" value="1"/>
</dbReference>
<sequence length="141" mass="14235">MFSHNGKLFDWPRARRELSAGVLEVTEAAAPVDSALVFGVAAAAWADGAGLGEGLVEAVRALSTCGGGRLTLLATDGDALAAVTSGEAMWARRGHDGVLLASEPSDDGDDWDELPADHLVVAVGGGIRTTPTGAAPPSADD</sequence>
<evidence type="ECO:0000313" key="1">
    <source>
        <dbReference type="EMBL" id="GMA41400.1"/>
    </source>
</evidence>
<protein>
    <recommendedName>
        <fullName evidence="3">Glutamine amidotransferase type-2 domain-containing protein</fullName>
    </recommendedName>
</protein>
<proteinExistence type="predicted"/>
<dbReference type="EMBL" id="BSUO01000001">
    <property type="protein sequence ID" value="GMA41400.1"/>
    <property type="molecule type" value="Genomic_DNA"/>
</dbReference>
<accession>A0ABQ6IVK3</accession>
<organism evidence="1 2">
    <name type="scientific">Mobilicoccus caccae</name>
    <dbReference type="NCBI Taxonomy" id="1859295"/>
    <lineage>
        <taxon>Bacteria</taxon>
        <taxon>Bacillati</taxon>
        <taxon>Actinomycetota</taxon>
        <taxon>Actinomycetes</taxon>
        <taxon>Micrococcales</taxon>
        <taxon>Dermatophilaceae</taxon>
        <taxon>Mobilicoccus</taxon>
    </lineage>
</organism>
<evidence type="ECO:0008006" key="3">
    <source>
        <dbReference type="Google" id="ProtNLM"/>
    </source>
</evidence>
<evidence type="ECO:0000313" key="2">
    <source>
        <dbReference type="Proteomes" id="UP001157126"/>
    </source>
</evidence>
<reference evidence="2" key="1">
    <citation type="journal article" date="2019" name="Int. J. Syst. Evol. Microbiol.">
        <title>The Global Catalogue of Microorganisms (GCM) 10K type strain sequencing project: providing services to taxonomists for standard genome sequencing and annotation.</title>
        <authorList>
            <consortium name="The Broad Institute Genomics Platform"/>
            <consortium name="The Broad Institute Genome Sequencing Center for Infectious Disease"/>
            <person name="Wu L."/>
            <person name="Ma J."/>
        </authorList>
    </citation>
    <scope>NUCLEOTIDE SEQUENCE [LARGE SCALE GENOMIC DNA]</scope>
    <source>
        <strain evidence="2">NBRC 113072</strain>
    </source>
</reference>
<dbReference type="InterPro" id="IPR029055">
    <property type="entry name" value="Ntn_hydrolases_N"/>
</dbReference>
<comment type="caution">
    <text evidence="1">The sequence shown here is derived from an EMBL/GenBank/DDBJ whole genome shotgun (WGS) entry which is preliminary data.</text>
</comment>